<dbReference type="GO" id="GO:0003917">
    <property type="term" value="F:DNA topoisomerase type I (single strand cut, ATP-independent) activity"/>
    <property type="evidence" value="ECO:0007669"/>
    <property type="project" value="UniProtKB-EC"/>
</dbReference>
<keyword evidence="2 4" id="KW-0238">DNA-binding</keyword>
<reference evidence="6" key="1">
    <citation type="journal article" date="2014" name="Nat. Commun.">
        <title>The rainbow trout genome provides novel insights into evolution after whole-genome duplication in vertebrates.</title>
        <authorList>
            <person name="Berthelot C."/>
            <person name="Brunet F."/>
            <person name="Chalopin D."/>
            <person name="Juanchich A."/>
            <person name="Bernard M."/>
            <person name="Noel B."/>
            <person name="Bento P."/>
            <person name="Da Silva C."/>
            <person name="Labadie K."/>
            <person name="Alberti A."/>
            <person name="Aury J.M."/>
            <person name="Louis A."/>
            <person name="Dehais P."/>
            <person name="Bardou P."/>
            <person name="Montfort J."/>
            <person name="Klopp C."/>
            <person name="Cabau C."/>
            <person name="Gaspin C."/>
            <person name="Thorgaard G.H."/>
            <person name="Boussaha M."/>
            <person name="Quillet E."/>
            <person name="Guyomard R."/>
            <person name="Galiana D."/>
            <person name="Bobe J."/>
            <person name="Volff J.N."/>
            <person name="Genet C."/>
            <person name="Wincker P."/>
            <person name="Jaillon O."/>
            <person name="Roest Crollius H."/>
            <person name="Guiguen Y."/>
        </authorList>
    </citation>
    <scope>NUCLEOTIDE SEQUENCE [LARGE SCALE GENOMIC DNA]</scope>
</reference>
<keyword evidence="1 4" id="KW-0799">Topoisomerase</keyword>
<organism evidence="6 7">
    <name type="scientific">Oncorhynchus mykiss</name>
    <name type="common">Rainbow trout</name>
    <name type="synonym">Salmo gairdneri</name>
    <dbReference type="NCBI Taxonomy" id="8022"/>
    <lineage>
        <taxon>Eukaryota</taxon>
        <taxon>Metazoa</taxon>
        <taxon>Chordata</taxon>
        <taxon>Craniata</taxon>
        <taxon>Vertebrata</taxon>
        <taxon>Euteleostomi</taxon>
        <taxon>Actinopterygii</taxon>
        <taxon>Neopterygii</taxon>
        <taxon>Teleostei</taxon>
        <taxon>Protacanthopterygii</taxon>
        <taxon>Salmoniformes</taxon>
        <taxon>Salmonidae</taxon>
        <taxon>Salmoninae</taxon>
        <taxon>Oncorhynchus</taxon>
    </lineage>
</organism>
<dbReference type="InterPro" id="IPR000380">
    <property type="entry name" value="Topo_IA"/>
</dbReference>
<evidence type="ECO:0000256" key="1">
    <source>
        <dbReference type="ARBA" id="ARBA00023029"/>
    </source>
</evidence>
<evidence type="ECO:0000256" key="2">
    <source>
        <dbReference type="ARBA" id="ARBA00023125"/>
    </source>
</evidence>
<dbReference type="PROSITE" id="PS52039">
    <property type="entry name" value="TOPO_IA_2"/>
    <property type="match status" value="1"/>
</dbReference>
<comment type="similarity">
    <text evidence="4">Belongs to the type IA topoisomerase family.</text>
</comment>
<reference evidence="6" key="2">
    <citation type="submission" date="2014-03" db="EMBL/GenBank/DDBJ databases">
        <authorList>
            <person name="Genoscope - CEA"/>
        </authorList>
    </citation>
    <scope>NUCLEOTIDE SEQUENCE</scope>
</reference>
<proteinExistence type="inferred from homology"/>
<accession>A0A060XW94</accession>
<dbReference type="InterPro" id="IPR023405">
    <property type="entry name" value="Topo_IA_core_domain"/>
</dbReference>
<dbReference type="PaxDb" id="8022-A0A060XW94"/>
<dbReference type="InterPro" id="IPR013497">
    <property type="entry name" value="Topo_IA_cen"/>
</dbReference>
<dbReference type="EC" id="5.6.2.1" evidence="4"/>
<comment type="catalytic activity">
    <reaction evidence="4">
        <text>ATP-independent breakage of single-stranded DNA, followed by passage and rejoining.</text>
        <dbReference type="EC" id="5.6.2.1"/>
    </reaction>
</comment>
<dbReference type="EMBL" id="FR906245">
    <property type="protein sequence ID" value="CDQ83751.1"/>
    <property type="molecule type" value="Genomic_DNA"/>
</dbReference>
<dbReference type="Pfam" id="PF23546">
    <property type="entry name" value="Zn_ribbon_TOP3B"/>
    <property type="match status" value="1"/>
</dbReference>
<dbReference type="GO" id="GO:0006310">
    <property type="term" value="P:DNA recombination"/>
    <property type="evidence" value="ECO:0007669"/>
    <property type="project" value="TreeGrafter"/>
</dbReference>
<dbReference type="Proteomes" id="UP000193380">
    <property type="component" value="Unassembled WGS sequence"/>
</dbReference>
<dbReference type="GO" id="GO:0003677">
    <property type="term" value="F:DNA binding"/>
    <property type="evidence" value="ECO:0007669"/>
    <property type="project" value="UniProtKB-KW"/>
</dbReference>
<evidence type="ECO:0000313" key="7">
    <source>
        <dbReference type="Proteomes" id="UP000193380"/>
    </source>
</evidence>
<dbReference type="SUPFAM" id="SSF56712">
    <property type="entry name" value="Prokaryotic type I DNA topoisomerase"/>
    <property type="match status" value="1"/>
</dbReference>
<dbReference type="GO" id="GO:0005634">
    <property type="term" value="C:nucleus"/>
    <property type="evidence" value="ECO:0007669"/>
    <property type="project" value="TreeGrafter"/>
</dbReference>
<keyword evidence="3 4" id="KW-0413">Isomerase</keyword>
<dbReference type="PANTHER" id="PTHR11390">
    <property type="entry name" value="PROKARYOTIC DNA TOPOISOMERASE"/>
    <property type="match status" value="1"/>
</dbReference>
<dbReference type="InterPro" id="IPR003602">
    <property type="entry name" value="Topo_IA_DNA-bd_dom"/>
</dbReference>
<dbReference type="PANTHER" id="PTHR11390:SF20">
    <property type="entry name" value="DNA TOPOISOMERASE 3-BETA-1"/>
    <property type="match status" value="1"/>
</dbReference>
<dbReference type="Pfam" id="PF01131">
    <property type="entry name" value="Topoisom_bac"/>
    <property type="match status" value="1"/>
</dbReference>
<dbReference type="Gene3D" id="1.10.460.10">
    <property type="entry name" value="Topoisomerase I, domain 2"/>
    <property type="match status" value="1"/>
</dbReference>
<dbReference type="GO" id="GO:0006265">
    <property type="term" value="P:DNA topological change"/>
    <property type="evidence" value="ECO:0007669"/>
    <property type="project" value="InterPro"/>
</dbReference>
<evidence type="ECO:0000259" key="5">
    <source>
        <dbReference type="PROSITE" id="PS52039"/>
    </source>
</evidence>
<dbReference type="STRING" id="8022.A0A060XW94"/>
<comment type="function">
    <text evidence="4">Introduces a single-strand break via transesterification at a target site in duplex DNA. Releases the supercoiling and torsional tension of DNA introduced during the DNA replication and transcription by transiently cleaving and rejoining one strand of the DNA duplex. The scissile phosphodiester is attacked by the catalytic tyrosine of the enzyme, resulting in the formation of a DNA-(5'-phosphotyrosyl)-enzyme intermediate and the expulsion of a 3'-OH DNA strand.</text>
</comment>
<gene>
    <name evidence="6" type="ORF">GSONMT00001398001</name>
</gene>
<dbReference type="SMART" id="SM00437">
    <property type="entry name" value="TOP1Ac"/>
    <property type="match status" value="1"/>
</dbReference>
<evidence type="ECO:0000256" key="4">
    <source>
        <dbReference type="RuleBase" id="RU362092"/>
    </source>
</evidence>
<dbReference type="GO" id="GO:0006281">
    <property type="term" value="P:DNA repair"/>
    <property type="evidence" value="ECO:0007669"/>
    <property type="project" value="TreeGrafter"/>
</dbReference>
<protein>
    <recommendedName>
        <fullName evidence="4">DNA topoisomerase</fullName>
        <ecNumber evidence="4">5.6.2.1</ecNumber>
    </recommendedName>
</protein>
<dbReference type="InterPro" id="IPR056452">
    <property type="entry name" value="Zn_ribbon_TOP3B"/>
</dbReference>
<evidence type="ECO:0000313" key="6">
    <source>
        <dbReference type="EMBL" id="CDQ83751.1"/>
    </source>
</evidence>
<name>A0A060XW94_ONCMY</name>
<dbReference type="InterPro" id="IPR013824">
    <property type="entry name" value="Topo_IA_cen_sub1"/>
</dbReference>
<sequence length="259" mass="29071">MRAASEGELGSDGWRLYEYIVRHFIATVSQDCKYLQTTISFTIASEGFSCSGKTLISPGFTEVMPWLGIPLEEAMPVCERGDVFTVEEIKLVERQTSPPDYLTEADLITLMEKHGIGTDASIPVHINNISQRNYVTVENGRKLKPTNLGIVLVHGYYKTDAELVLPTIRGAVEKQLNLIAQGKANYQQVLQHTLDIFKRKFHYFFDTIASMDELMEVTFSPIAATGKPLSRCGKCHRFMKYIQVSVTKQQQKVTGSTPI</sequence>
<evidence type="ECO:0000256" key="3">
    <source>
        <dbReference type="ARBA" id="ARBA00023235"/>
    </source>
</evidence>
<dbReference type="AlphaFoldDB" id="A0A060XW94"/>
<feature type="domain" description="Topo IA-type catalytic" evidence="5">
    <location>
        <begin position="1"/>
        <end position="201"/>
    </location>
</feature>